<protein>
    <submittedName>
        <fullName evidence="4">Class I SAM-dependent methyltransferase</fullName>
    </submittedName>
</protein>
<dbReference type="Gene3D" id="3.40.50.150">
    <property type="entry name" value="Vaccinia Virus protein VP39"/>
    <property type="match status" value="1"/>
</dbReference>
<name>A0AA86MW75_9BACT</name>
<dbReference type="GO" id="GO:0032259">
    <property type="term" value="P:methylation"/>
    <property type="evidence" value="ECO:0007669"/>
    <property type="project" value="UniProtKB-KW"/>
</dbReference>
<evidence type="ECO:0000313" key="4">
    <source>
        <dbReference type="EMBL" id="CAI4030084.1"/>
    </source>
</evidence>
<proteinExistence type="predicted"/>
<organism evidence="4 5">
    <name type="scientific">Nitrospira tepida</name>
    <dbReference type="NCBI Taxonomy" id="2973512"/>
    <lineage>
        <taxon>Bacteria</taxon>
        <taxon>Pseudomonadati</taxon>
        <taxon>Nitrospirota</taxon>
        <taxon>Nitrospiria</taxon>
        <taxon>Nitrospirales</taxon>
        <taxon>Nitrospiraceae</taxon>
        <taxon>Nitrospira</taxon>
    </lineage>
</organism>
<dbReference type="PANTHER" id="PTHR43861:SF3">
    <property type="entry name" value="PUTATIVE (AFU_ORTHOLOGUE AFUA_2G14390)-RELATED"/>
    <property type="match status" value="1"/>
</dbReference>
<reference evidence="4" key="1">
    <citation type="submission" date="2022-10" db="EMBL/GenBank/DDBJ databases">
        <authorList>
            <person name="Koch H."/>
        </authorList>
    </citation>
    <scope>NUCLEOTIDE SEQUENCE</scope>
    <source>
        <strain evidence="4">DNF</strain>
    </source>
</reference>
<dbReference type="GO" id="GO:0008168">
    <property type="term" value="F:methyltransferase activity"/>
    <property type="evidence" value="ECO:0007669"/>
    <property type="project" value="UniProtKB-KW"/>
</dbReference>
<feature type="domain" description="Methyltransferase" evidence="3">
    <location>
        <begin position="65"/>
        <end position="151"/>
    </location>
</feature>
<dbReference type="AlphaFoldDB" id="A0AA86MW75"/>
<dbReference type="KEGG" id="nti:DNFV4_00508"/>
<dbReference type="Proteomes" id="UP001179121">
    <property type="component" value="Chromosome"/>
</dbReference>
<keyword evidence="1" id="KW-0808">Transferase</keyword>
<sequence>MRIVSGLIGGAACAALLSMPLTVSADPRDQDRWDKKYQEDQYLFGKEAIPFLATYVHLLPKGRALDLAMGEGRNGVFLATRGFRVTGLDISARGLEKAQRLAREQGVTIETRVVDLEKTELERDSYDVILCTYYLQRSLFPQIKNALKHGGMAVVETYTVDHLRYRPDFNRTYLIEQNELLELFRDFKIIRYQFEDTGQAAYASIIAQKP</sequence>
<dbReference type="EMBL" id="OX365700">
    <property type="protein sequence ID" value="CAI4030084.1"/>
    <property type="molecule type" value="Genomic_DNA"/>
</dbReference>
<dbReference type="CDD" id="cd02440">
    <property type="entry name" value="AdoMet_MTases"/>
    <property type="match status" value="1"/>
</dbReference>
<feature type="chain" id="PRO_5041667476" evidence="2">
    <location>
        <begin position="26"/>
        <end position="210"/>
    </location>
</feature>
<dbReference type="Pfam" id="PF13649">
    <property type="entry name" value="Methyltransf_25"/>
    <property type="match status" value="1"/>
</dbReference>
<evidence type="ECO:0000256" key="2">
    <source>
        <dbReference type="SAM" id="SignalP"/>
    </source>
</evidence>
<keyword evidence="2" id="KW-0732">Signal</keyword>
<dbReference type="InterPro" id="IPR029063">
    <property type="entry name" value="SAM-dependent_MTases_sf"/>
</dbReference>
<dbReference type="SUPFAM" id="SSF53335">
    <property type="entry name" value="S-adenosyl-L-methionine-dependent methyltransferases"/>
    <property type="match status" value="1"/>
</dbReference>
<feature type="signal peptide" evidence="2">
    <location>
        <begin position="1"/>
        <end position="25"/>
    </location>
</feature>
<accession>A0AA86MW75</accession>
<gene>
    <name evidence="4" type="ORF">DNFV4_00508</name>
</gene>
<dbReference type="RefSeq" id="WP_289267087.1">
    <property type="nucleotide sequence ID" value="NZ_OX365700.1"/>
</dbReference>
<evidence type="ECO:0000259" key="3">
    <source>
        <dbReference type="Pfam" id="PF13649"/>
    </source>
</evidence>
<keyword evidence="5" id="KW-1185">Reference proteome</keyword>
<evidence type="ECO:0000313" key="5">
    <source>
        <dbReference type="Proteomes" id="UP001179121"/>
    </source>
</evidence>
<evidence type="ECO:0000256" key="1">
    <source>
        <dbReference type="ARBA" id="ARBA00022679"/>
    </source>
</evidence>
<dbReference type="InterPro" id="IPR041698">
    <property type="entry name" value="Methyltransf_25"/>
</dbReference>
<dbReference type="PANTHER" id="PTHR43861">
    <property type="entry name" value="TRANS-ACONITATE 2-METHYLTRANSFERASE-RELATED"/>
    <property type="match status" value="1"/>
</dbReference>
<keyword evidence="4" id="KW-0489">Methyltransferase</keyword>